<dbReference type="GO" id="GO:0045892">
    <property type="term" value="P:negative regulation of DNA-templated transcription"/>
    <property type="evidence" value="ECO:0007669"/>
    <property type="project" value="InterPro"/>
</dbReference>
<evidence type="ECO:0000259" key="3">
    <source>
        <dbReference type="SMART" id="SM00470"/>
    </source>
</evidence>
<dbReference type="InterPro" id="IPR050336">
    <property type="entry name" value="Chromosome_partition/occlusion"/>
</dbReference>
<dbReference type="InterPro" id="IPR013741">
    <property type="entry name" value="KorB_domain"/>
</dbReference>
<evidence type="ECO:0000256" key="1">
    <source>
        <dbReference type="ARBA" id="ARBA00006295"/>
    </source>
</evidence>
<feature type="region of interest" description="Disordered" evidence="2">
    <location>
        <begin position="267"/>
        <end position="288"/>
    </location>
</feature>
<protein>
    <submittedName>
        <fullName evidence="4">Chromosome partitioning protein ParB</fullName>
    </submittedName>
</protein>
<comment type="caution">
    <text evidence="4">The sequence shown here is derived from an EMBL/GenBank/DDBJ whole genome shotgun (WGS) entry which is preliminary data.</text>
</comment>
<dbReference type="InterPro" id="IPR037048">
    <property type="entry name" value="KorB_C_sf"/>
</dbReference>
<reference evidence="4 5" key="2">
    <citation type="submission" date="2018-01" db="EMBL/GenBank/DDBJ databases">
        <title>Genomic study of Klebsiella pneumoniae.</title>
        <authorList>
            <person name="Yang Y."/>
            <person name="Bicalho R."/>
        </authorList>
    </citation>
    <scope>NUCLEOTIDE SEQUENCE [LARGE SCALE GENOMIC DNA]</scope>
    <source>
        <strain evidence="4 5">A2</strain>
    </source>
</reference>
<evidence type="ECO:0000313" key="4">
    <source>
        <dbReference type="EMBL" id="PLM66823.1"/>
    </source>
</evidence>
<dbReference type="EMBL" id="PIET01000131">
    <property type="protein sequence ID" value="PLM66823.1"/>
    <property type="molecule type" value="Genomic_DNA"/>
</dbReference>
<dbReference type="RefSeq" id="WP_060415447.1">
    <property type="nucleotide sequence ID" value="NZ_CP055328.1"/>
</dbReference>
<dbReference type="AlphaFoldDB" id="A0A2J4ZUW8"/>
<gene>
    <name evidence="4" type="ORF">CWM85_07460</name>
</gene>
<proteinExistence type="inferred from homology"/>
<dbReference type="GO" id="GO:0007059">
    <property type="term" value="P:chromosome segregation"/>
    <property type="evidence" value="ECO:0007669"/>
    <property type="project" value="TreeGrafter"/>
</dbReference>
<dbReference type="SMART" id="SM00470">
    <property type="entry name" value="ParB"/>
    <property type="match status" value="1"/>
</dbReference>
<dbReference type="InterPro" id="IPR004437">
    <property type="entry name" value="ParB/RepB/Spo0J"/>
</dbReference>
<reference evidence="4 5" key="1">
    <citation type="submission" date="2017-11" db="EMBL/GenBank/DDBJ databases">
        <authorList>
            <person name="Han C.G."/>
        </authorList>
    </citation>
    <scope>NUCLEOTIDE SEQUENCE [LARGE SCALE GENOMIC DNA]</scope>
    <source>
        <strain evidence="4 5">A2</strain>
    </source>
</reference>
<dbReference type="Gene3D" id="1.10.10.2830">
    <property type="match status" value="1"/>
</dbReference>
<dbReference type="NCBIfam" id="TIGR00180">
    <property type="entry name" value="parB_part"/>
    <property type="match status" value="1"/>
</dbReference>
<organism evidence="4 5">
    <name type="scientific">Klebsiella michiganensis</name>
    <dbReference type="NCBI Taxonomy" id="1134687"/>
    <lineage>
        <taxon>Bacteria</taxon>
        <taxon>Pseudomonadati</taxon>
        <taxon>Pseudomonadota</taxon>
        <taxon>Gammaproteobacteria</taxon>
        <taxon>Enterobacterales</taxon>
        <taxon>Enterobacteriaceae</taxon>
        <taxon>Klebsiella/Raoultella group</taxon>
        <taxon>Klebsiella</taxon>
    </lineage>
</organism>
<dbReference type="InterPro" id="IPR003115">
    <property type="entry name" value="ParB_N"/>
</dbReference>
<dbReference type="SUPFAM" id="SSF110849">
    <property type="entry name" value="ParB/Sulfiredoxin"/>
    <property type="match status" value="1"/>
</dbReference>
<comment type="similarity">
    <text evidence="1">Belongs to the ParB family.</text>
</comment>
<dbReference type="SUPFAM" id="SSF109709">
    <property type="entry name" value="KorB DNA-binding domain-like"/>
    <property type="match status" value="1"/>
</dbReference>
<feature type="domain" description="ParB-like N-terminal" evidence="3">
    <location>
        <begin position="63"/>
        <end position="156"/>
    </location>
</feature>
<dbReference type="Gene3D" id="3.90.1530.10">
    <property type="entry name" value="Conserved hypothetical protein from pyrococcus furiosus pfu- 392566-001, ParB domain"/>
    <property type="match status" value="1"/>
</dbReference>
<feature type="compositionally biased region" description="Polar residues" evidence="2">
    <location>
        <begin position="272"/>
        <end position="288"/>
    </location>
</feature>
<dbReference type="Pfam" id="PF08535">
    <property type="entry name" value="KorB"/>
    <property type="match status" value="1"/>
</dbReference>
<dbReference type="Gene3D" id="2.30.30.150">
    <property type="entry name" value="KorB, C-terminal domain"/>
    <property type="match status" value="1"/>
</dbReference>
<dbReference type="InterPro" id="IPR036086">
    <property type="entry name" value="ParB/Sulfiredoxin_sf"/>
</dbReference>
<accession>A0A2J4ZUW8</accession>
<dbReference type="GO" id="GO:0005694">
    <property type="term" value="C:chromosome"/>
    <property type="evidence" value="ECO:0007669"/>
    <property type="project" value="TreeGrafter"/>
</dbReference>
<name>A0A2J4ZUW8_9ENTR</name>
<dbReference type="Pfam" id="PF02195">
    <property type="entry name" value="ParB_N"/>
    <property type="match status" value="1"/>
</dbReference>
<dbReference type="PANTHER" id="PTHR33375">
    <property type="entry name" value="CHROMOSOME-PARTITIONING PROTEIN PARB-RELATED"/>
    <property type="match status" value="1"/>
</dbReference>
<dbReference type="GO" id="GO:0003677">
    <property type="term" value="F:DNA binding"/>
    <property type="evidence" value="ECO:0007669"/>
    <property type="project" value="InterPro"/>
</dbReference>
<evidence type="ECO:0000313" key="5">
    <source>
        <dbReference type="Proteomes" id="UP000234661"/>
    </source>
</evidence>
<dbReference type="PANTHER" id="PTHR33375:SF1">
    <property type="entry name" value="CHROMOSOME-PARTITIONING PROTEIN PARB-RELATED"/>
    <property type="match status" value="1"/>
</dbReference>
<evidence type="ECO:0000256" key="2">
    <source>
        <dbReference type="SAM" id="MobiDB-lite"/>
    </source>
</evidence>
<dbReference type="Proteomes" id="UP000234661">
    <property type="component" value="Unassembled WGS sequence"/>
</dbReference>
<sequence>MAKKPFMKRLQAQQEMKKNSAIVSDIEKVIANKQPDEQSHDIAAHQIMADIARPDIEPDGQIIRVDINLVYAEEQVRPEEDFEEDIIDGMSDTFETIGMLTPPRCYPRDRRGYQIWLGETRVRTARKRGDTHIDIYVGKPPRERKERIIGQLIENLQQSGLKPLATAKSFYELKHEFNMTGEQIAKTMGKPTSFVSKHLRLIDAPENVTALLRDKVTSDVDLAYTLIQVNEKSPEEAEKLVAAARVSGISRSQVKAVLDAVKKKSKGEISHAKSQAQNKKPTQPLGSNSDVKTWQVVVEIDGQQGVIMTDRAPDKAGYVWVKMDIGEISVEASELRVKGMRSQW</sequence>